<dbReference type="InterPro" id="IPR001841">
    <property type="entry name" value="Znf_RING"/>
</dbReference>
<dbReference type="PROSITE" id="PS00518">
    <property type="entry name" value="ZF_RING_1"/>
    <property type="match status" value="1"/>
</dbReference>
<feature type="region of interest" description="Disordered" evidence="5">
    <location>
        <begin position="1"/>
        <end position="25"/>
    </location>
</feature>
<evidence type="ECO:0000313" key="7">
    <source>
        <dbReference type="EMBL" id="CAK0821979.1"/>
    </source>
</evidence>
<keyword evidence="1" id="KW-0479">Metal-binding</keyword>
<dbReference type="Gene3D" id="3.30.40.10">
    <property type="entry name" value="Zinc/RING finger domain, C3HC4 (zinc finger)"/>
    <property type="match status" value="1"/>
</dbReference>
<keyword evidence="8" id="KW-1185">Reference proteome</keyword>
<dbReference type="EMBL" id="CAUYUJ010007780">
    <property type="protein sequence ID" value="CAK0821979.1"/>
    <property type="molecule type" value="Genomic_DNA"/>
</dbReference>
<reference evidence="7" key="1">
    <citation type="submission" date="2023-10" db="EMBL/GenBank/DDBJ databases">
        <authorList>
            <person name="Chen Y."/>
            <person name="Shah S."/>
            <person name="Dougan E. K."/>
            <person name="Thang M."/>
            <person name="Chan C."/>
        </authorList>
    </citation>
    <scope>NUCLEOTIDE SEQUENCE [LARGE SCALE GENOMIC DNA]</scope>
</reference>
<keyword evidence="2 4" id="KW-0863">Zinc-finger</keyword>
<evidence type="ECO:0000256" key="3">
    <source>
        <dbReference type="ARBA" id="ARBA00022833"/>
    </source>
</evidence>
<dbReference type="Proteomes" id="UP001189429">
    <property type="component" value="Unassembled WGS sequence"/>
</dbReference>
<evidence type="ECO:0000313" key="8">
    <source>
        <dbReference type="Proteomes" id="UP001189429"/>
    </source>
</evidence>
<evidence type="ECO:0000256" key="5">
    <source>
        <dbReference type="SAM" id="MobiDB-lite"/>
    </source>
</evidence>
<sequence>MAPGGAAARAAAEARRGAEGPRRTAARRAWGLDDDGDACCAGISYSSLRILRLGPAAWAAAPTPPPRGGAELGGVALAASLSHEAAFGLLRRRLELVGRGALLAWRAHSWAAARSRAWLSELKGLCRAAAGRGALGCRWSSGELWGCGPAGWRGALLRCFAAGLADLRFARVEWWGDAGWTSRPRCCPPCGAGAGPRRSFGAQGFAVCVAVAWGAAQLGAGPPRAESCAAPLASAAQRGACPVCWDRSARRARLEPCGHQLCRLCARRLKGNRAPPAARCAGAPRTWNDGALRAAASPARAASPGGEEPPCPLAWGELGEPLYGLRPFLREPAA</sequence>
<evidence type="ECO:0000256" key="4">
    <source>
        <dbReference type="PROSITE-ProRule" id="PRU00175"/>
    </source>
</evidence>
<comment type="caution">
    <text evidence="7">The sequence shown here is derived from an EMBL/GenBank/DDBJ whole genome shotgun (WGS) entry which is preliminary data.</text>
</comment>
<dbReference type="PROSITE" id="PS50089">
    <property type="entry name" value="ZF_RING_2"/>
    <property type="match status" value="1"/>
</dbReference>
<gene>
    <name evidence="7" type="ORF">PCOR1329_LOCUS23110</name>
</gene>
<evidence type="ECO:0000259" key="6">
    <source>
        <dbReference type="PROSITE" id="PS50089"/>
    </source>
</evidence>
<protein>
    <recommendedName>
        <fullName evidence="6">RING-type domain-containing protein</fullName>
    </recommendedName>
</protein>
<dbReference type="InterPro" id="IPR013083">
    <property type="entry name" value="Znf_RING/FYVE/PHD"/>
</dbReference>
<dbReference type="Pfam" id="PF00097">
    <property type="entry name" value="zf-C3HC4"/>
    <property type="match status" value="1"/>
</dbReference>
<organism evidence="7 8">
    <name type="scientific">Prorocentrum cordatum</name>
    <dbReference type="NCBI Taxonomy" id="2364126"/>
    <lineage>
        <taxon>Eukaryota</taxon>
        <taxon>Sar</taxon>
        <taxon>Alveolata</taxon>
        <taxon>Dinophyceae</taxon>
        <taxon>Prorocentrales</taxon>
        <taxon>Prorocentraceae</taxon>
        <taxon>Prorocentrum</taxon>
    </lineage>
</organism>
<evidence type="ECO:0000256" key="1">
    <source>
        <dbReference type="ARBA" id="ARBA00022723"/>
    </source>
</evidence>
<feature type="domain" description="RING-type" evidence="6">
    <location>
        <begin position="241"/>
        <end position="280"/>
    </location>
</feature>
<keyword evidence="3" id="KW-0862">Zinc</keyword>
<dbReference type="InterPro" id="IPR017907">
    <property type="entry name" value="Znf_RING_CS"/>
</dbReference>
<dbReference type="SUPFAM" id="SSF57850">
    <property type="entry name" value="RING/U-box"/>
    <property type="match status" value="1"/>
</dbReference>
<accession>A0ABN9RUG9</accession>
<evidence type="ECO:0000256" key="2">
    <source>
        <dbReference type="ARBA" id="ARBA00022771"/>
    </source>
</evidence>
<name>A0ABN9RUG9_9DINO</name>
<dbReference type="InterPro" id="IPR018957">
    <property type="entry name" value="Znf_C3HC4_RING-type"/>
</dbReference>
<feature type="compositionally biased region" description="Low complexity" evidence="5">
    <location>
        <begin position="1"/>
        <end position="11"/>
    </location>
</feature>
<proteinExistence type="predicted"/>
<dbReference type="SMART" id="SM00184">
    <property type="entry name" value="RING"/>
    <property type="match status" value="1"/>
</dbReference>
<feature type="compositionally biased region" description="Basic and acidic residues" evidence="5">
    <location>
        <begin position="12"/>
        <end position="22"/>
    </location>
</feature>